<dbReference type="GO" id="GO:0015035">
    <property type="term" value="F:protein-disulfide reductase activity"/>
    <property type="evidence" value="ECO:0007669"/>
    <property type="project" value="TreeGrafter"/>
</dbReference>
<evidence type="ECO:0000259" key="10">
    <source>
        <dbReference type="Pfam" id="PF11412"/>
    </source>
</evidence>
<keyword evidence="3" id="KW-0201">Cytochrome c-type biogenesis</keyword>
<dbReference type="GO" id="GO:0045454">
    <property type="term" value="P:cell redox homeostasis"/>
    <property type="evidence" value="ECO:0007669"/>
    <property type="project" value="TreeGrafter"/>
</dbReference>
<dbReference type="PANTHER" id="PTHR32234:SF3">
    <property type="entry name" value="SUPPRESSION OF COPPER SENSITIVITY PROTEIN"/>
    <property type="match status" value="1"/>
</dbReference>
<evidence type="ECO:0000256" key="2">
    <source>
        <dbReference type="ARBA" id="ARBA00022692"/>
    </source>
</evidence>
<feature type="transmembrane region" description="Helical" evidence="8">
    <location>
        <begin position="630"/>
        <end position="648"/>
    </location>
</feature>
<keyword evidence="4 8" id="KW-1133">Transmembrane helix</keyword>
<dbReference type="PROSITE" id="PS00194">
    <property type="entry name" value="THIOREDOXIN_1"/>
    <property type="match status" value="1"/>
</dbReference>
<dbReference type="Pfam" id="PF13899">
    <property type="entry name" value="Thioredoxin_7"/>
    <property type="match status" value="1"/>
</dbReference>
<dbReference type="GO" id="GO:0017004">
    <property type="term" value="P:cytochrome complex assembly"/>
    <property type="evidence" value="ECO:0007669"/>
    <property type="project" value="UniProtKB-KW"/>
</dbReference>
<comment type="subcellular location">
    <subcellularLocation>
        <location evidence="1">Membrane</location>
        <topology evidence="1">Multi-pass membrane protein</topology>
    </subcellularLocation>
</comment>
<feature type="domain" description="Thiol:disulfide interchange protein DsbD N-terminal" evidence="10">
    <location>
        <begin position="63"/>
        <end position="179"/>
    </location>
</feature>
<feature type="transmembrane region" description="Helical" evidence="8">
    <location>
        <begin position="572"/>
        <end position="592"/>
    </location>
</feature>
<feature type="domain" description="Thiol:disulfide interchange protein DsbD N-terminal" evidence="10">
    <location>
        <begin position="214"/>
        <end position="330"/>
    </location>
</feature>
<dbReference type="InterPro" id="IPR028250">
    <property type="entry name" value="DsbDN"/>
</dbReference>
<name>A0A2W5K9P1_9GAMM</name>
<dbReference type="SUPFAM" id="SSF74863">
    <property type="entry name" value="Thiol:disulfide interchange protein DsbD, N-terminal domain (DsbD-alpha)"/>
    <property type="match status" value="2"/>
</dbReference>
<feature type="transmembrane region" description="Helical" evidence="8">
    <location>
        <begin position="533"/>
        <end position="560"/>
    </location>
</feature>
<feature type="region of interest" description="Disordered" evidence="7">
    <location>
        <begin position="1"/>
        <end position="32"/>
    </location>
</feature>
<dbReference type="Pfam" id="PF11412">
    <property type="entry name" value="DsbD_N"/>
    <property type="match status" value="2"/>
</dbReference>
<evidence type="ECO:0000256" key="7">
    <source>
        <dbReference type="SAM" id="MobiDB-lite"/>
    </source>
</evidence>
<reference evidence="11 12" key="1">
    <citation type="submission" date="2017-08" db="EMBL/GenBank/DDBJ databases">
        <title>Infants hospitalized years apart are colonized by the same room-sourced microbial strains.</title>
        <authorList>
            <person name="Brooks B."/>
            <person name="Olm M.R."/>
            <person name="Firek B.A."/>
            <person name="Baker R."/>
            <person name="Thomas B.C."/>
            <person name="Morowitz M.J."/>
            <person name="Banfield J.F."/>
        </authorList>
    </citation>
    <scope>NUCLEOTIDE SEQUENCE [LARGE SCALE GENOMIC DNA]</scope>
    <source>
        <strain evidence="11">S2_005_003_R2_42</strain>
    </source>
</reference>
<gene>
    <name evidence="11" type="ORF">DI564_13480</name>
</gene>
<evidence type="ECO:0000256" key="4">
    <source>
        <dbReference type="ARBA" id="ARBA00022989"/>
    </source>
</evidence>
<dbReference type="SUPFAM" id="SSF52833">
    <property type="entry name" value="Thioredoxin-like"/>
    <property type="match status" value="1"/>
</dbReference>
<evidence type="ECO:0000256" key="3">
    <source>
        <dbReference type="ARBA" id="ARBA00022748"/>
    </source>
</evidence>
<dbReference type="GO" id="GO:0016020">
    <property type="term" value="C:membrane"/>
    <property type="evidence" value="ECO:0007669"/>
    <property type="project" value="UniProtKB-SubCell"/>
</dbReference>
<dbReference type="InterPro" id="IPR036929">
    <property type="entry name" value="DsbDN_sf"/>
</dbReference>
<evidence type="ECO:0000256" key="8">
    <source>
        <dbReference type="SAM" id="Phobius"/>
    </source>
</evidence>
<feature type="transmembrane region" description="Helical" evidence="8">
    <location>
        <begin position="421"/>
        <end position="443"/>
    </location>
</feature>
<accession>A0A2W5K9P1</accession>
<evidence type="ECO:0000259" key="9">
    <source>
        <dbReference type="Pfam" id="PF02683"/>
    </source>
</evidence>
<feature type="transmembrane region" description="Helical" evidence="8">
    <location>
        <begin position="376"/>
        <end position="400"/>
    </location>
</feature>
<feature type="transmembrane region" description="Helical" evidence="8">
    <location>
        <begin position="499"/>
        <end position="521"/>
    </location>
</feature>
<dbReference type="AlphaFoldDB" id="A0A2W5K9P1"/>
<dbReference type="InterPro" id="IPR017937">
    <property type="entry name" value="Thioredoxin_CS"/>
</dbReference>
<keyword evidence="2 8" id="KW-0812">Transmembrane</keyword>
<feature type="transmembrane region" description="Helical" evidence="8">
    <location>
        <begin position="598"/>
        <end position="618"/>
    </location>
</feature>
<dbReference type="InterPro" id="IPR036249">
    <property type="entry name" value="Thioredoxin-like_sf"/>
</dbReference>
<dbReference type="InterPro" id="IPR003834">
    <property type="entry name" value="Cyt_c_assmbl_TM_dom"/>
</dbReference>
<evidence type="ECO:0000313" key="11">
    <source>
        <dbReference type="EMBL" id="PZQ12294.1"/>
    </source>
</evidence>
<keyword evidence="5 8" id="KW-0472">Membrane</keyword>
<evidence type="ECO:0000256" key="6">
    <source>
        <dbReference type="ARBA" id="ARBA00023284"/>
    </source>
</evidence>
<dbReference type="EMBL" id="QFPO01000013">
    <property type="protein sequence ID" value="PZQ12294.1"/>
    <property type="molecule type" value="Genomic_DNA"/>
</dbReference>
<evidence type="ECO:0000256" key="5">
    <source>
        <dbReference type="ARBA" id="ARBA00023136"/>
    </source>
</evidence>
<dbReference type="Pfam" id="PF02683">
    <property type="entry name" value="DsbD_TM"/>
    <property type="match status" value="1"/>
</dbReference>
<feature type="domain" description="Cytochrome C biogenesis protein transmembrane" evidence="9">
    <location>
        <begin position="380"/>
        <end position="589"/>
    </location>
</feature>
<organism evidence="11 12">
    <name type="scientific">Rhodanobacter denitrificans</name>
    <dbReference type="NCBI Taxonomy" id="666685"/>
    <lineage>
        <taxon>Bacteria</taxon>
        <taxon>Pseudomonadati</taxon>
        <taxon>Pseudomonadota</taxon>
        <taxon>Gammaproteobacteria</taxon>
        <taxon>Lysobacterales</taxon>
        <taxon>Rhodanobacteraceae</taxon>
        <taxon>Rhodanobacter</taxon>
    </lineage>
</organism>
<feature type="transmembrane region" description="Helical" evidence="8">
    <location>
        <begin position="463"/>
        <end position="487"/>
    </location>
</feature>
<comment type="caution">
    <text evidence="11">The sequence shown here is derived from an EMBL/GenBank/DDBJ whole genome shotgun (WGS) entry which is preliminary data.</text>
</comment>
<feature type="compositionally biased region" description="Basic residues" evidence="7">
    <location>
        <begin position="1"/>
        <end position="15"/>
    </location>
</feature>
<keyword evidence="6" id="KW-0676">Redox-active center</keyword>
<proteinExistence type="predicted"/>
<dbReference type="PANTHER" id="PTHR32234">
    <property type="entry name" value="THIOL:DISULFIDE INTERCHANGE PROTEIN DSBD"/>
    <property type="match status" value="1"/>
</dbReference>
<dbReference type="InterPro" id="IPR035671">
    <property type="entry name" value="DsbD_gamma"/>
</dbReference>
<dbReference type="Proteomes" id="UP000249046">
    <property type="component" value="Unassembled WGS sequence"/>
</dbReference>
<protein>
    <submittedName>
        <fullName evidence="11">Cytochrome C biogenesis protein</fullName>
    </submittedName>
</protein>
<evidence type="ECO:0000256" key="1">
    <source>
        <dbReference type="ARBA" id="ARBA00004141"/>
    </source>
</evidence>
<dbReference type="Gene3D" id="2.60.40.1250">
    <property type="entry name" value="Thiol:disulfide interchange protein DsbD, N-terminal domain"/>
    <property type="match status" value="2"/>
</dbReference>
<sequence length="776" mass="81431">MNCRRSSRSISRRATRPTWTGSRARPPLRPDRPVRSRTLLRCLFAAALALTSLVSTVAAQEQDGLLPVEQAFVLRAEIREPGRVALEWTVAPDYYLYKSRISAKTGQPGLSLGALDLPAGIPKHDEFFGDVEIYHGTVAATLPYVLSDPNARAVEFTVTVQGCHEVEPLICYPPHPTTLRLDVPAATAGAAPGGGLIALGGPSGGGLLGQAGGQDALPEDQAFVFEAIPTGPGEILARWTLPDGYYLYRDKTEFALEGGAAELGAPRWPPGVDHVDEHFGNVVVYYRQVELPIPLRRADAQAGTATLRAAFQGCKENGICYPVMTRSIALALPALTEAELAQANAAFVPAAAVPAADASSENALRSQPPQTGAASLAGALLLALLGGLILNLMPCVLPVLSLKVIGLAQSGESLAKARSHALWYTLGVLVSFAVVGLAVIALRAAGQALGWGFQLQQPAFVALLVYVLLAVGLSLSGVFTIGAGLAGTGQTLANRSGPAGDFFTGVLACIVASPCTAPFMGPALGFAFASSSLVALLIFLALGLGLALPFLLIGFVPALASRLPRPGAWMETFKQVLAFPMYLTAVWLAWVLGKQRGVDAVGLVLAGGVVLALGLWWYERSRWSGRTLGRVLALLVVAAALVPLIGVARLPVPSATVGADADAAVPYSADKLAALRAEGRTVFVNMTADWCVTCKANEKNVLGTDHFKSLLQAADAVYMKGDWTNVDPAITAFLQQHQAVGVPLYVVFEGREGPGRVLPTLLTAGIVEQALPPARR</sequence>
<dbReference type="Gene3D" id="3.40.30.10">
    <property type="entry name" value="Glutaredoxin"/>
    <property type="match status" value="1"/>
</dbReference>
<dbReference type="CDD" id="cd02953">
    <property type="entry name" value="DsbDgamma"/>
    <property type="match status" value="1"/>
</dbReference>
<evidence type="ECO:0000313" key="12">
    <source>
        <dbReference type="Proteomes" id="UP000249046"/>
    </source>
</evidence>